<dbReference type="EMBL" id="IACK01071801">
    <property type="protein sequence ID" value="LAA78879.1"/>
    <property type="molecule type" value="Transcribed_RNA"/>
</dbReference>
<name>A0A2D4I3V6_MICLE</name>
<accession>A0A2D4I3V6</accession>
<dbReference type="EMBL" id="IACK01071804">
    <property type="protein sequence ID" value="LAA78883.1"/>
    <property type="molecule type" value="Transcribed_RNA"/>
</dbReference>
<dbReference type="AlphaFoldDB" id="A0A2D4I3V6"/>
<protein>
    <submittedName>
        <fullName evidence="1">Uncharacterized protein</fullName>
    </submittedName>
</protein>
<reference evidence="1" key="2">
    <citation type="submission" date="2017-11" db="EMBL/GenBank/DDBJ databases">
        <title>Coralsnake Venomics: Analyses of Venom Gland Transcriptomes and Proteomes of Six Brazilian Taxa.</title>
        <authorList>
            <person name="Aird S.D."/>
            <person name="Jorge da Silva N."/>
            <person name="Qiu L."/>
            <person name="Villar-Briones A."/>
            <person name="Aparecida-Saddi V."/>
            <person name="Campos-Telles M.P."/>
            <person name="Grau M."/>
            <person name="Mikheyev A.S."/>
        </authorList>
    </citation>
    <scope>NUCLEOTIDE SEQUENCE</scope>
    <source>
        <tissue evidence="1">Venom_gland</tissue>
    </source>
</reference>
<proteinExistence type="predicted"/>
<evidence type="ECO:0000313" key="1">
    <source>
        <dbReference type="EMBL" id="LAA78879.1"/>
    </source>
</evidence>
<organism evidence="1">
    <name type="scientific">Micrurus lemniscatus lemniscatus</name>
    <dbReference type="NCBI Taxonomy" id="129467"/>
    <lineage>
        <taxon>Eukaryota</taxon>
        <taxon>Metazoa</taxon>
        <taxon>Chordata</taxon>
        <taxon>Craniata</taxon>
        <taxon>Vertebrata</taxon>
        <taxon>Euteleostomi</taxon>
        <taxon>Lepidosauria</taxon>
        <taxon>Squamata</taxon>
        <taxon>Bifurcata</taxon>
        <taxon>Unidentata</taxon>
        <taxon>Episquamata</taxon>
        <taxon>Toxicofera</taxon>
        <taxon>Serpentes</taxon>
        <taxon>Colubroidea</taxon>
        <taxon>Elapidae</taxon>
        <taxon>Elapinae</taxon>
        <taxon>Micrurus</taxon>
    </lineage>
</organism>
<sequence length="102" mass="11762">MFLSSTENIFLKNGSITSKSDETCNGLIPSTWHLKMIKRKKAKSCCITLLEVALVCYCKDSVEEICPLLKLQGTKGLWKESLFMWYANIYFCMYKRVSPFCL</sequence>
<reference evidence="1" key="1">
    <citation type="submission" date="2017-07" db="EMBL/GenBank/DDBJ databases">
        <authorList>
            <person name="Mikheyev A."/>
            <person name="Grau M."/>
        </authorList>
    </citation>
    <scope>NUCLEOTIDE SEQUENCE</scope>
    <source>
        <tissue evidence="1">Venom_gland</tissue>
    </source>
</reference>